<evidence type="ECO:0000259" key="9">
    <source>
        <dbReference type="Pfam" id="PF01618"/>
    </source>
</evidence>
<comment type="subcellular location">
    <subcellularLocation>
        <location evidence="1">Cell membrane</location>
        <topology evidence="1">Multi-pass membrane protein</topology>
    </subcellularLocation>
</comment>
<dbReference type="Proteomes" id="UP001183817">
    <property type="component" value="Unassembled WGS sequence"/>
</dbReference>
<proteinExistence type="inferred from homology"/>
<protein>
    <submittedName>
        <fullName evidence="10">Chemotaxis protein MotA</fullName>
    </submittedName>
</protein>
<comment type="similarity">
    <text evidence="2">Belongs to the MotA family.</text>
</comment>
<dbReference type="InterPro" id="IPR000540">
    <property type="entry name" value="Flag_MotA_CS"/>
</dbReference>
<evidence type="ECO:0000313" key="10">
    <source>
        <dbReference type="EMBL" id="MDR7359949.1"/>
    </source>
</evidence>
<name>A0ABU2BMS9_9MICC</name>
<dbReference type="InterPro" id="IPR047055">
    <property type="entry name" value="MotA-like"/>
</dbReference>
<dbReference type="PANTHER" id="PTHR30433">
    <property type="entry name" value="CHEMOTAXIS PROTEIN MOTA"/>
    <property type="match status" value="1"/>
</dbReference>
<feature type="domain" description="MotA/TolQ/ExbB proton channel" evidence="9">
    <location>
        <begin position="101"/>
        <end position="218"/>
    </location>
</feature>
<gene>
    <name evidence="10" type="ORF">J2S64_003640</name>
</gene>
<organism evidence="10 11">
    <name type="scientific">Paeniglutamicibacter sulfureus</name>
    <dbReference type="NCBI Taxonomy" id="43666"/>
    <lineage>
        <taxon>Bacteria</taxon>
        <taxon>Bacillati</taxon>
        <taxon>Actinomycetota</taxon>
        <taxon>Actinomycetes</taxon>
        <taxon>Micrococcales</taxon>
        <taxon>Micrococcaceae</taxon>
        <taxon>Paeniglutamicibacter</taxon>
    </lineage>
</organism>
<evidence type="ECO:0000256" key="2">
    <source>
        <dbReference type="ARBA" id="ARBA00008038"/>
    </source>
</evidence>
<keyword evidence="3" id="KW-0813">Transport</keyword>
<evidence type="ECO:0000256" key="7">
    <source>
        <dbReference type="ARBA" id="ARBA00023136"/>
    </source>
</evidence>
<dbReference type="EMBL" id="JAVDYI010000001">
    <property type="protein sequence ID" value="MDR7359949.1"/>
    <property type="molecule type" value="Genomic_DNA"/>
</dbReference>
<reference evidence="10 11" key="1">
    <citation type="submission" date="2023-07" db="EMBL/GenBank/DDBJ databases">
        <title>Sequencing the genomes of 1000 actinobacteria strains.</title>
        <authorList>
            <person name="Klenk H.-P."/>
        </authorList>
    </citation>
    <scope>NUCLEOTIDE SEQUENCE [LARGE SCALE GENOMIC DNA]</scope>
    <source>
        <strain evidence="10 11">DSM 20167</strain>
    </source>
</reference>
<comment type="caution">
    <text evidence="10">The sequence shown here is derived from an EMBL/GenBank/DDBJ whole genome shotgun (WGS) entry which is preliminary data.</text>
</comment>
<feature type="transmembrane region" description="Helical" evidence="8">
    <location>
        <begin position="145"/>
        <end position="169"/>
    </location>
</feature>
<keyword evidence="11" id="KW-1185">Reference proteome</keyword>
<evidence type="ECO:0000256" key="4">
    <source>
        <dbReference type="ARBA" id="ARBA00022475"/>
    </source>
</evidence>
<keyword evidence="7 8" id="KW-0472">Membrane</keyword>
<dbReference type="PROSITE" id="PS01307">
    <property type="entry name" value="MOTA"/>
    <property type="match status" value="1"/>
</dbReference>
<feature type="transmembrane region" description="Helical" evidence="8">
    <location>
        <begin position="37"/>
        <end position="60"/>
    </location>
</feature>
<dbReference type="Pfam" id="PF01618">
    <property type="entry name" value="MotA_ExbB"/>
    <property type="match status" value="1"/>
</dbReference>
<dbReference type="InterPro" id="IPR002898">
    <property type="entry name" value="MotA_ExbB_proton_chnl"/>
</dbReference>
<evidence type="ECO:0000256" key="6">
    <source>
        <dbReference type="ARBA" id="ARBA00022989"/>
    </source>
</evidence>
<sequence length="277" mass="29584">MDPATIIGLLLAFGAMFTMLFMEGANVSSILLPAPMIIVFLGTIAVGIASGTISDTIIAFKSLPSAFRGKIAPVGELITRLVELADLARKEGLLALESEARETKDPFLGRALQSMADGMDGDELRDQLEDEISTRERTDAIAHKYFSTLGGYAPTVGIIGTVVSLTHVLENLSKPDELGHMIAAAFVATLWGLVSANFIWLPIGARLRRLSELEIDSMTLAMEGVLAIQGGSQSILLEEKLRAMVPSYALGTKNDKKNGKKSNFGAASVLDDFKEAA</sequence>
<keyword evidence="5 8" id="KW-0812">Transmembrane</keyword>
<accession>A0ABU2BMS9</accession>
<evidence type="ECO:0000256" key="8">
    <source>
        <dbReference type="SAM" id="Phobius"/>
    </source>
</evidence>
<keyword evidence="4" id="KW-1003">Cell membrane</keyword>
<keyword evidence="6 8" id="KW-1133">Transmembrane helix</keyword>
<dbReference type="PANTHER" id="PTHR30433:SF3">
    <property type="entry name" value="MOTILITY PROTEIN A"/>
    <property type="match status" value="1"/>
</dbReference>
<feature type="transmembrane region" description="Helical" evidence="8">
    <location>
        <begin position="181"/>
        <end position="201"/>
    </location>
</feature>
<evidence type="ECO:0000313" key="11">
    <source>
        <dbReference type="Proteomes" id="UP001183817"/>
    </source>
</evidence>
<evidence type="ECO:0000256" key="5">
    <source>
        <dbReference type="ARBA" id="ARBA00022692"/>
    </source>
</evidence>
<evidence type="ECO:0000256" key="1">
    <source>
        <dbReference type="ARBA" id="ARBA00004651"/>
    </source>
</evidence>
<evidence type="ECO:0000256" key="3">
    <source>
        <dbReference type="ARBA" id="ARBA00022448"/>
    </source>
</evidence>
<dbReference type="RefSeq" id="WP_217389488.1">
    <property type="nucleotide sequence ID" value="NZ_BAAAWO010000001.1"/>
</dbReference>